<protein>
    <submittedName>
        <fullName evidence="1">Uncharacterized protein</fullName>
    </submittedName>
</protein>
<proteinExistence type="predicted"/>
<reference evidence="2" key="1">
    <citation type="journal article" date="2015" name="Nat. Genet.">
        <title>The genome and transcriptome of the zoonotic hookworm Ancylostoma ceylanicum identify infection-specific gene families.</title>
        <authorList>
            <person name="Schwarz E.M."/>
            <person name="Hu Y."/>
            <person name="Antoshechkin I."/>
            <person name="Miller M.M."/>
            <person name="Sternberg P.W."/>
            <person name="Aroian R.V."/>
        </authorList>
    </citation>
    <scope>NUCLEOTIDE SEQUENCE</scope>
    <source>
        <strain evidence="2">HY135</strain>
    </source>
</reference>
<comment type="caution">
    <text evidence="1">The sequence shown here is derived from an EMBL/GenBank/DDBJ whole genome shotgun (WGS) entry which is preliminary data.</text>
</comment>
<sequence>MSTIPLHGYTTANYRGIHCVSELSIRKYSPPPIGIGIGIGLSYPGQGKAKAPTEISNNTSRNFIAGKILFFIDTDLQRSFMDTSENQYFTYSQHLCNNHLSLRST</sequence>
<dbReference type="EMBL" id="JARK01001555">
    <property type="protein sequence ID" value="EYB90468.1"/>
    <property type="molecule type" value="Genomic_DNA"/>
</dbReference>
<organism evidence="1 2">
    <name type="scientific">Ancylostoma ceylanicum</name>
    <dbReference type="NCBI Taxonomy" id="53326"/>
    <lineage>
        <taxon>Eukaryota</taxon>
        <taxon>Metazoa</taxon>
        <taxon>Ecdysozoa</taxon>
        <taxon>Nematoda</taxon>
        <taxon>Chromadorea</taxon>
        <taxon>Rhabditida</taxon>
        <taxon>Rhabditina</taxon>
        <taxon>Rhabditomorpha</taxon>
        <taxon>Strongyloidea</taxon>
        <taxon>Ancylostomatidae</taxon>
        <taxon>Ancylostomatinae</taxon>
        <taxon>Ancylostoma</taxon>
    </lineage>
</organism>
<evidence type="ECO:0000313" key="2">
    <source>
        <dbReference type="Proteomes" id="UP000024635"/>
    </source>
</evidence>
<name>A0A016SID2_9BILA</name>
<keyword evidence="2" id="KW-1185">Reference proteome</keyword>
<dbReference type="AlphaFoldDB" id="A0A016SID2"/>
<evidence type="ECO:0000313" key="1">
    <source>
        <dbReference type="EMBL" id="EYB90468.1"/>
    </source>
</evidence>
<accession>A0A016SID2</accession>
<dbReference type="Proteomes" id="UP000024635">
    <property type="component" value="Unassembled WGS sequence"/>
</dbReference>
<gene>
    <name evidence="1" type="primary">Acey_s0219.g2449</name>
    <name evidence="1" type="ORF">Y032_0219g2449</name>
</gene>